<accession>A0A176WH11</accession>
<name>A0A176WH11_MARPO</name>
<organism evidence="2 3">
    <name type="scientific">Marchantia polymorpha subsp. ruderalis</name>
    <dbReference type="NCBI Taxonomy" id="1480154"/>
    <lineage>
        <taxon>Eukaryota</taxon>
        <taxon>Viridiplantae</taxon>
        <taxon>Streptophyta</taxon>
        <taxon>Embryophyta</taxon>
        <taxon>Marchantiophyta</taxon>
        <taxon>Marchantiopsida</taxon>
        <taxon>Marchantiidae</taxon>
        <taxon>Marchantiales</taxon>
        <taxon>Marchantiaceae</taxon>
        <taxon>Marchantia</taxon>
    </lineage>
</organism>
<dbReference type="EMBL" id="LVLJ01001095">
    <property type="protein sequence ID" value="OAE31436.1"/>
    <property type="molecule type" value="Genomic_DNA"/>
</dbReference>
<protein>
    <submittedName>
        <fullName evidence="2">Uncharacterized protein</fullName>
    </submittedName>
</protein>
<reference evidence="2" key="1">
    <citation type="submission" date="2016-03" db="EMBL/GenBank/DDBJ databases">
        <title>Mechanisms controlling the formation of the plant cell surface in tip-growing cells are functionally conserved among land plants.</title>
        <authorList>
            <person name="Honkanen S."/>
            <person name="Jones V.A."/>
            <person name="Morieri G."/>
            <person name="Champion C."/>
            <person name="Hetherington A.J."/>
            <person name="Kelly S."/>
            <person name="Saint-Marcoux D."/>
            <person name="Proust H."/>
            <person name="Prescott H."/>
            <person name="Dolan L."/>
        </authorList>
    </citation>
    <scope>NUCLEOTIDE SEQUENCE [LARGE SCALE GENOMIC DNA]</scope>
    <source>
        <tissue evidence="2">Whole gametophyte</tissue>
    </source>
</reference>
<evidence type="ECO:0000313" key="2">
    <source>
        <dbReference type="EMBL" id="OAE31436.1"/>
    </source>
</evidence>
<evidence type="ECO:0000256" key="1">
    <source>
        <dbReference type="SAM" id="MobiDB-lite"/>
    </source>
</evidence>
<gene>
    <name evidence="2" type="ORF">AXG93_725s1260</name>
</gene>
<feature type="region of interest" description="Disordered" evidence="1">
    <location>
        <begin position="1"/>
        <end position="25"/>
    </location>
</feature>
<sequence length="147" mass="17028">MKLKMRRLKGIGSPEARERSGGIRKRVQSGDFRKWSSDNRTISINFNAWAMPLRLHRKPTMAGHQRKVIPTVKKQNYVRWLYQVLKIVGWIMGTTAENHRAHLPPSEDRSPRTLVTRAADGRAEHLRCARTYRKPTEKITAQSRTVS</sequence>
<dbReference type="AlphaFoldDB" id="A0A176WH11"/>
<keyword evidence="3" id="KW-1185">Reference proteome</keyword>
<proteinExistence type="predicted"/>
<comment type="caution">
    <text evidence="2">The sequence shown here is derived from an EMBL/GenBank/DDBJ whole genome shotgun (WGS) entry which is preliminary data.</text>
</comment>
<dbReference type="Proteomes" id="UP000077202">
    <property type="component" value="Unassembled WGS sequence"/>
</dbReference>
<evidence type="ECO:0000313" key="3">
    <source>
        <dbReference type="Proteomes" id="UP000077202"/>
    </source>
</evidence>